<reference evidence="2 3" key="1">
    <citation type="submission" date="2014-09" db="EMBL/GenBank/DDBJ databases">
        <title>Draft genome sequence of Streptomyces natalensis ATCC 27448, producer of the antifungal pimaricin.</title>
        <authorList>
            <person name="Mendes M.V."/>
            <person name="Beites T."/>
            <person name="Pires S."/>
            <person name="Santos C.L."/>
            <person name="Moradas-Ferreira P."/>
        </authorList>
    </citation>
    <scope>NUCLEOTIDE SEQUENCE [LARGE SCALE GENOMIC DNA]</scope>
    <source>
        <strain evidence="2 3">ATCC 27448</strain>
    </source>
</reference>
<gene>
    <name evidence="2" type="ORF">SNA_33260</name>
</gene>
<organism evidence="2 3">
    <name type="scientific">Streptomyces natalensis ATCC 27448</name>
    <dbReference type="NCBI Taxonomy" id="1240678"/>
    <lineage>
        <taxon>Bacteria</taxon>
        <taxon>Bacillati</taxon>
        <taxon>Actinomycetota</taxon>
        <taxon>Actinomycetes</taxon>
        <taxon>Kitasatosporales</taxon>
        <taxon>Streptomycetaceae</taxon>
        <taxon>Streptomyces</taxon>
    </lineage>
</organism>
<dbReference type="Gene3D" id="3.30.2310.20">
    <property type="entry name" value="RelE-like"/>
    <property type="match status" value="1"/>
</dbReference>
<name>A0A0D7CDM3_9ACTN</name>
<evidence type="ECO:0000313" key="2">
    <source>
        <dbReference type="EMBL" id="KIZ14000.1"/>
    </source>
</evidence>
<dbReference type="PATRIC" id="fig|1240678.4.peg.7102"/>
<keyword evidence="1" id="KW-1277">Toxin-antitoxin system</keyword>
<evidence type="ECO:0000313" key="3">
    <source>
        <dbReference type="Proteomes" id="UP000032458"/>
    </source>
</evidence>
<dbReference type="EMBL" id="JRKI01000061">
    <property type="protein sequence ID" value="KIZ14000.1"/>
    <property type="molecule type" value="Genomic_DNA"/>
</dbReference>
<dbReference type="InterPro" id="IPR035093">
    <property type="entry name" value="RelE/ParE_toxin_dom_sf"/>
</dbReference>
<dbReference type="Proteomes" id="UP000032458">
    <property type="component" value="Unassembled WGS sequence"/>
</dbReference>
<sequence>MSHTIIWDEAALDTAARFLKDDPEGLRQLFASIDLLADSPRPAGSIPYGSPDVRRIHCGRYRALYEISDSTVTVIVIHIGRAA</sequence>
<keyword evidence="3" id="KW-1185">Reference proteome</keyword>
<dbReference type="SUPFAM" id="SSF143011">
    <property type="entry name" value="RelE-like"/>
    <property type="match status" value="1"/>
</dbReference>
<dbReference type="Pfam" id="PF05016">
    <property type="entry name" value="ParE_toxin"/>
    <property type="match status" value="1"/>
</dbReference>
<protein>
    <submittedName>
        <fullName evidence="2">Plasmid stabilization protein</fullName>
    </submittedName>
</protein>
<proteinExistence type="predicted"/>
<evidence type="ECO:0000256" key="1">
    <source>
        <dbReference type="ARBA" id="ARBA00022649"/>
    </source>
</evidence>
<comment type="caution">
    <text evidence="2">The sequence shown here is derived from an EMBL/GenBank/DDBJ whole genome shotgun (WGS) entry which is preliminary data.</text>
</comment>
<dbReference type="RefSeq" id="WP_030072809.1">
    <property type="nucleotide sequence ID" value="NZ_JRKI01000061.1"/>
</dbReference>
<accession>A0A0D7CDM3</accession>
<dbReference type="AlphaFoldDB" id="A0A0D7CDM3"/>
<dbReference type="InterPro" id="IPR007712">
    <property type="entry name" value="RelE/ParE_toxin"/>
</dbReference>